<accession>A0A4U5PS76</accession>
<reference evidence="2" key="1">
    <citation type="submission" date="2018-10" db="EMBL/GenBank/DDBJ databases">
        <title>Population genomic analysis revealed the cold adaptation of white poplar.</title>
        <authorList>
            <person name="Liu Y.-J."/>
        </authorList>
    </citation>
    <scope>NUCLEOTIDE SEQUENCE [LARGE SCALE GENOMIC DNA]</scope>
    <source>
        <strain evidence="2">PAL-ZL1</strain>
    </source>
</reference>
<feature type="compositionally biased region" description="Polar residues" evidence="1">
    <location>
        <begin position="86"/>
        <end position="100"/>
    </location>
</feature>
<feature type="compositionally biased region" description="Basic and acidic residues" evidence="1">
    <location>
        <begin position="147"/>
        <end position="157"/>
    </location>
</feature>
<dbReference type="AlphaFoldDB" id="A0A4U5PS76"/>
<proteinExistence type="predicted"/>
<dbReference type="EMBL" id="RCHU01000632">
    <property type="protein sequence ID" value="TKR99451.1"/>
    <property type="molecule type" value="Genomic_DNA"/>
</dbReference>
<evidence type="ECO:0000256" key="1">
    <source>
        <dbReference type="SAM" id="MobiDB-lite"/>
    </source>
</evidence>
<organism evidence="2">
    <name type="scientific">Populus alba</name>
    <name type="common">White poplar</name>
    <dbReference type="NCBI Taxonomy" id="43335"/>
    <lineage>
        <taxon>Eukaryota</taxon>
        <taxon>Viridiplantae</taxon>
        <taxon>Streptophyta</taxon>
        <taxon>Embryophyta</taxon>
        <taxon>Tracheophyta</taxon>
        <taxon>Spermatophyta</taxon>
        <taxon>Magnoliopsida</taxon>
        <taxon>eudicotyledons</taxon>
        <taxon>Gunneridae</taxon>
        <taxon>Pentapetalae</taxon>
        <taxon>rosids</taxon>
        <taxon>fabids</taxon>
        <taxon>Malpighiales</taxon>
        <taxon>Salicaceae</taxon>
        <taxon>Saliceae</taxon>
        <taxon>Populus</taxon>
    </lineage>
</organism>
<gene>
    <name evidence="2" type="ORF">D5086_0000193370</name>
</gene>
<protein>
    <submittedName>
        <fullName evidence="2">Uncharacterized protein</fullName>
    </submittedName>
</protein>
<sequence length="157" mass="18093">MSSMETANKVVMEWLQPGNGQDQRRKKTIDDLYKQIDDMKKQYDKQVDDMKKKFDCDNHLLHQRYSNAAKELVLFRRAYYDLMEKVQQQNNPSSSCQFSPKNEHRQKNINVHDGPVTPSPSPSPSTSPSPSPPQPQLIVIDDDDDVDATKVEFSVRP</sequence>
<name>A0A4U5PS76_POPAL</name>
<feature type="compositionally biased region" description="Pro residues" evidence="1">
    <location>
        <begin position="117"/>
        <end position="135"/>
    </location>
</feature>
<evidence type="ECO:0000313" key="2">
    <source>
        <dbReference type="EMBL" id="TKR99451.1"/>
    </source>
</evidence>
<comment type="caution">
    <text evidence="2">The sequence shown here is derived from an EMBL/GenBank/DDBJ whole genome shotgun (WGS) entry which is preliminary data.</text>
</comment>
<feature type="region of interest" description="Disordered" evidence="1">
    <location>
        <begin position="86"/>
        <end position="157"/>
    </location>
</feature>